<evidence type="ECO:0000256" key="1">
    <source>
        <dbReference type="SAM" id="SignalP"/>
    </source>
</evidence>
<evidence type="ECO:0000313" key="2">
    <source>
        <dbReference type="EMBL" id="CAG6539604.1"/>
    </source>
</evidence>
<accession>A0A8D8MSX6</accession>
<keyword evidence="1" id="KW-0732">Signal</keyword>
<dbReference type="EMBL" id="HBUE01327954">
    <property type="protein sequence ID" value="CAG6591656.1"/>
    <property type="molecule type" value="Transcribed_RNA"/>
</dbReference>
<reference evidence="2" key="1">
    <citation type="submission" date="2021-05" db="EMBL/GenBank/DDBJ databases">
        <authorList>
            <person name="Alioto T."/>
            <person name="Alioto T."/>
            <person name="Gomez Garrido J."/>
        </authorList>
    </citation>
    <scope>NUCLEOTIDE SEQUENCE</scope>
</reference>
<sequence>MTMLATFGTVVNSATCVGCCAAAGTAATANCGHRQGKSTFVIVVGSCPDFGGTFLLLTSNQGAGIDLLLNWTTAERFKPHKLQPITDFFLKRTFTNHQFGNFVGFAALKLKFFH</sequence>
<feature type="signal peptide" evidence="1">
    <location>
        <begin position="1"/>
        <end position="22"/>
    </location>
</feature>
<organism evidence="2">
    <name type="scientific">Culex pipiens</name>
    <name type="common">House mosquito</name>
    <dbReference type="NCBI Taxonomy" id="7175"/>
    <lineage>
        <taxon>Eukaryota</taxon>
        <taxon>Metazoa</taxon>
        <taxon>Ecdysozoa</taxon>
        <taxon>Arthropoda</taxon>
        <taxon>Hexapoda</taxon>
        <taxon>Insecta</taxon>
        <taxon>Pterygota</taxon>
        <taxon>Neoptera</taxon>
        <taxon>Endopterygota</taxon>
        <taxon>Diptera</taxon>
        <taxon>Nematocera</taxon>
        <taxon>Culicoidea</taxon>
        <taxon>Culicidae</taxon>
        <taxon>Culicinae</taxon>
        <taxon>Culicini</taxon>
        <taxon>Culex</taxon>
        <taxon>Culex</taxon>
    </lineage>
</organism>
<name>A0A8D8MSX6_CULPI</name>
<protein>
    <submittedName>
        <fullName evidence="2">(northern house mosquito) hypothetical protein</fullName>
    </submittedName>
</protein>
<feature type="chain" id="PRO_5036261460" evidence="1">
    <location>
        <begin position="23"/>
        <end position="114"/>
    </location>
</feature>
<dbReference type="EMBL" id="HBUE01221305">
    <property type="protein sequence ID" value="CAG6539604.1"/>
    <property type="molecule type" value="Transcribed_RNA"/>
</dbReference>
<dbReference type="AlphaFoldDB" id="A0A8D8MSX6"/>
<proteinExistence type="predicted"/>